<dbReference type="EMBL" id="LQNX01000046">
    <property type="protein sequence ID" value="KXT81427.1"/>
    <property type="molecule type" value="Genomic_DNA"/>
</dbReference>
<evidence type="ECO:0000313" key="1">
    <source>
        <dbReference type="EMBL" id="KXT81427.1"/>
    </source>
</evidence>
<dbReference type="AlphaFoldDB" id="A0A139NZT9"/>
<dbReference type="Proteomes" id="UP000070678">
    <property type="component" value="Unassembled WGS sequence"/>
</dbReference>
<accession>A0A139NZT9</accession>
<evidence type="ECO:0000313" key="2">
    <source>
        <dbReference type="Proteomes" id="UP000070678"/>
    </source>
</evidence>
<proteinExistence type="predicted"/>
<gene>
    <name evidence="1" type="ORF">SORDD15_00663</name>
</gene>
<dbReference type="InterPro" id="IPR003615">
    <property type="entry name" value="HNH_nuc"/>
</dbReference>
<sequence>MKEGLEQGAKNLDSFKGFLKKTKGLGDNIYHSLSTYRKQLTRHLQNTVDEGLLNLSKATQEGLERAKQFTLEVPTVVVRETSTGSQMMRFEKMSKSLGDTGLGKSLDNLASKAKNVENASLSRLQARNAFKSVDEFEDSLFDGNLIIDYVKDIKLNTNRDIPNNQIESLKNALRNKKYKKLTPIEVSKHRAEFNRIKNSLIDEWELKTGQNWPIYSEDVIGKNGNIVRKAGSKYDAHHIIENSYGGNNEWWNIHPARFPNEHQAGIHRAGSPARELFK</sequence>
<organism evidence="1 2">
    <name type="scientific">Streptococcus oralis</name>
    <dbReference type="NCBI Taxonomy" id="1303"/>
    <lineage>
        <taxon>Bacteria</taxon>
        <taxon>Bacillati</taxon>
        <taxon>Bacillota</taxon>
        <taxon>Bacilli</taxon>
        <taxon>Lactobacillales</taxon>
        <taxon>Streptococcaceae</taxon>
        <taxon>Streptococcus</taxon>
    </lineage>
</organism>
<name>A0A139NZT9_STROR</name>
<dbReference type="PATRIC" id="fig|1303.78.peg.717"/>
<dbReference type="CDD" id="cd00085">
    <property type="entry name" value="HNHc"/>
    <property type="match status" value="1"/>
</dbReference>
<evidence type="ECO:0008006" key="3">
    <source>
        <dbReference type="Google" id="ProtNLM"/>
    </source>
</evidence>
<reference evidence="1 2" key="1">
    <citation type="submission" date="2016-01" db="EMBL/GenBank/DDBJ databases">
        <title>Highly variable Streptococcus oralis are common among viridans streptococci isolated from primates.</title>
        <authorList>
            <person name="Denapaite D."/>
            <person name="Rieger M."/>
            <person name="Koendgen S."/>
            <person name="Brueckner R."/>
            <person name="Ochigava I."/>
            <person name="Kappeler P."/>
            <person name="Maetz-Rensing K."/>
            <person name="Leendertz F."/>
            <person name="Hakenbeck R."/>
        </authorList>
    </citation>
    <scope>NUCLEOTIDE SEQUENCE [LARGE SCALE GENOMIC DNA]</scope>
    <source>
        <strain evidence="1 2">DD15</strain>
    </source>
</reference>
<protein>
    <recommendedName>
        <fullName evidence="3">HNH endonuclease</fullName>
    </recommendedName>
</protein>
<comment type="caution">
    <text evidence="1">The sequence shown here is derived from an EMBL/GenBank/DDBJ whole genome shotgun (WGS) entry which is preliminary data.</text>
</comment>